<dbReference type="Proteomes" id="UP001148737">
    <property type="component" value="Unassembled WGS sequence"/>
</dbReference>
<keyword evidence="2" id="KW-1185">Reference proteome</keyword>
<gene>
    <name evidence="1" type="ORF">NLG97_g1500</name>
</gene>
<sequence length="495" mass="55708">MSDFEPTQVDPLEMIPMYDAQRLKPTALRLLELLSFIGARLPEEIIKSIALELLSVDSAFDEADYIEGRDALAEEPLIVLEGARKRLVILDTLQNQVFATLNDAKRKRFFEGITWKIWSEWPAGLPSPSKQPVLPEPKARGQRLLTSRWAVCDDMQPTISRLEEISPILTNVSSDNLMLFSKLVTEGAWYQIERGDRSKTLLSFLRATDIALKSDHPDKNATRCDIRHCLGVLAMESNDMDASRLHKEQSFEIAREICEELGVEDERLSLAYAERAIARIQDQQYDDGIADIQASIRIAKQLNRNYVPQTREANMGWALMGQGKLDECDQLLTESLAAREGALGRDDTESARTGLILAAIAALRAAQGDADESHTFYQRAWNQLRSTVGVRDSCTGRVAHKLAEHLLRVRRADEALVVINQALDAWAIDPLANQNEESRSMFLKSQALAALGRAEAARHVRKRSVDLYNSIAKQSRDMNSVTMADFDDLMPFWSR</sequence>
<comment type="caution">
    <text evidence="1">The sequence shown here is derived from an EMBL/GenBank/DDBJ whole genome shotgun (WGS) entry which is preliminary data.</text>
</comment>
<reference evidence="1" key="1">
    <citation type="submission" date="2022-07" db="EMBL/GenBank/DDBJ databases">
        <title>Genome Sequence of Lecanicillium saksenae.</title>
        <authorList>
            <person name="Buettner E."/>
        </authorList>
    </citation>
    <scope>NUCLEOTIDE SEQUENCE</scope>
    <source>
        <strain evidence="1">VT-O1</strain>
    </source>
</reference>
<evidence type="ECO:0000313" key="2">
    <source>
        <dbReference type="Proteomes" id="UP001148737"/>
    </source>
</evidence>
<evidence type="ECO:0000313" key="1">
    <source>
        <dbReference type="EMBL" id="KAJ3497957.1"/>
    </source>
</evidence>
<accession>A0ACC1R3J9</accession>
<dbReference type="EMBL" id="JANAKD010000079">
    <property type="protein sequence ID" value="KAJ3497957.1"/>
    <property type="molecule type" value="Genomic_DNA"/>
</dbReference>
<protein>
    <submittedName>
        <fullName evidence="1">Uncharacterized protein</fullName>
    </submittedName>
</protein>
<proteinExistence type="predicted"/>
<organism evidence="1 2">
    <name type="scientific">Lecanicillium saksenae</name>
    <dbReference type="NCBI Taxonomy" id="468837"/>
    <lineage>
        <taxon>Eukaryota</taxon>
        <taxon>Fungi</taxon>
        <taxon>Dikarya</taxon>
        <taxon>Ascomycota</taxon>
        <taxon>Pezizomycotina</taxon>
        <taxon>Sordariomycetes</taxon>
        <taxon>Hypocreomycetidae</taxon>
        <taxon>Hypocreales</taxon>
        <taxon>Cordycipitaceae</taxon>
        <taxon>Lecanicillium</taxon>
    </lineage>
</organism>
<name>A0ACC1R3J9_9HYPO</name>